<evidence type="ECO:0000313" key="3">
    <source>
        <dbReference type="Proteomes" id="UP000189670"/>
    </source>
</evidence>
<dbReference type="EMBL" id="ATBP01000038">
    <property type="protein sequence ID" value="ETR73804.1"/>
    <property type="molecule type" value="Genomic_DNA"/>
</dbReference>
<keyword evidence="1" id="KW-0472">Membrane</keyword>
<evidence type="ECO:0000256" key="1">
    <source>
        <dbReference type="SAM" id="Phobius"/>
    </source>
</evidence>
<proteinExistence type="predicted"/>
<evidence type="ECO:0000313" key="2">
    <source>
        <dbReference type="EMBL" id="ETR73804.1"/>
    </source>
</evidence>
<feature type="transmembrane region" description="Helical" evidence="1">
    <location>
        <begin position="80"/>
        <end position="108"/>
    </location>
</feature>
<organism evidence="2 3">
    <name type="scientific">Candidatus Magnetoglobus multicellularis str. Araruama</name>
    <dbReference type="NCBI Taxonomy" id="890399"/>
    <lineage>
        <taxon>Bacteria</taxon>
        <taxon>Pseudomonadati</taxon>
        <taxon>Thermodesulfobacteriota</taxon>
        <taxon>Desulfobacteria</taxon>
        <taxon>Desulfobacterales</taxon>
        <taxon>Desulfobacteraceae</taxon>
        <taxon>Candidatus Magnetoglobus</taxon>
    </lineage>
</organism>
<reference evidence="3" key="1">
    <citation type="submission" date="2012-11" db="EMBL/GenBank/DDBJ databases">
        <authorList>
            <person name="Lucero-Rivera Y.E."/>
            <person name="Tovar-Ramirez D."/>
        </authorList>
    </citation>
    <scope>NUCLEOTIDE SEQUENCE [LARGE SCALE GENOMIC DNA]</scope>
    <source>
        <strain evidence="3">Araruama</strain>
    </source>
</reference>
<accession>A0A1V1PGA6</accession>
<keyword evidence="1" id="KW-0812">Transmembrane</keyword>
<dbReference type="Proteomes" id="UP000189670">
    <property type="component" value="Unassembled WGS sequence"/>
</dbReference>
<name>A0A1V1PGA6_9BACT</name>
<gene>
    <name evidence="2" type="ORF">OMM_00696</name>
</gene>
<sequence>MVLYESILNAFNIIKKQPLPFLIGNIFFILVNILTMGLLIGPWYSSIYKMTYKVMQGETLIIDDICLGFQNFEKVFLSGLFYSILVAIGFLLFIIPGVFVSTFLLYVIPISSLQKELTIVDIFKSSYRKSINNPGYHFLLVCCLLLLNIAGLLFFYFGVLLTIPLSLITVSIVCNEQLKINFNENK</sequence>
<keyword evidence="1" id="KW-1133">Transmembrane helix</keyword>
<protein>
    <submittedName>
        <fullName evidence="2">Glycerophosphoryl diester phosphodiesterase</fullName>
    </submittedName>
</protein>
<feature type="transmembrane region" description="Helical" evidence="1">
    <location>
        <begin position="21"/>
        <end position="44"/>
    </location>
</feature>
<dbReference type="AlphaFoldDB" id="A0A1V1PGA6"/>
<comment type="caution">
    <text evidence="2">The sequence shown here is derived from an EMBL/GenBank/DDBJ whole genome shotgun (WGS) entry which is preliminary data.</text>
</comment>
<feature type="transmembrane region" description="Helical" evidence="1">
    <location>
        <begin position="136"/>
        <end position="157"/>
    </location>
</feature>